<dbReference type="InterPro" id="IPR003834">
    <property type="entry name" value="Cyt_c_assmbl_TM_dom"/>
</dbReference>
<comment type="caution">
    <text evidence="8">The sequence shown here is derived from an EMBL/GenBank/DDBJ whole genome shotgun (WGS) entry which is preliminary data.</text>
</comment>
<dbReference type="EMBL" id="JAEMWU010000003">
    <property type="protein sequence ID" value="MBN8206878.1"/>
    <property type="molecule type" value="Genomic_DNA"/>
</dbReference>
<feature type="transmembrane region" description="Helical" evidence="6">
    <location>
        <begin position="205"/>
        <end position="231"/>
    </location>
</feature>
<evidence type="ECO:0000313" key="8">
    <source>
        <dbReference type="EMBL" id="MBN8206878.1"/>
    </source>
</evidence>
<sequence>MEIGFVTALLGGMLALLSPCSALLLPAFFASTVGTRLQLLAHGGVFYLGLVLTLVPFGLGLGALGSVLISERGLVIAITAAVLVALGLMQVFGIGFDLARIVPGMDRMQRGASTRTGFLRTLLLGAVGGVAGFCAGPILGAILTLALAQGSPWGAGAMLAVYGAGMVGPLVVIAALWQRMGDRARRMLRGRSFTILGRQFHTTSVITGTMIVAVGVLFWTTNGLVAMPALIPTDVQSWIQERGALLADPRVDVIAIVVVTGIVLTVWALRHRRRSEPAHERDADASRPVPSTSKR</sequence>
<comment type="subcellular location">
    <subcellularLocation>
        <location evidence="1">Membrane</location>
        <topology evidence="1">Multi-pass membrane protein</topology>
    </subcellularLocation>
</comment>
<evidence type="ECO:0000256" key="2">
    <source>
        <dbReference type="ARBA" id="ARBA00006143"/>
    </source>
</evidence>
<feature type="transmembrane region" description="Helical" evidence="6">
    <location>
        <begin position="117"/>
        <end position="147"/>
    </location>
</feature>
<dbReference type="AlphaFoldDB" id="A0A939DZJ4"/>
<keyword evidence="4 6" id="KW-1133">Transmembrane helix</keyword>
<feature type="domain" description="Cytochrome C biogenesis protein transmembrane" evidence="7">
    <location>
        <begin position="7"/>
        <end position="184"/>
    </location>
</feature>
<name>A0A939DZJ4_9MICO</name>
<evidence type="ECO:0000256" key="5">
    <source>
        <dbReference type="ARBA" id="ARBA00023136"/>
    </source>
</evidence>
<evidence type="ECO:0000256" key="4">
    <source>
        <dbReference type="ARBA" id="ARBA00022989"/>
    </source>
</evidence>
<gene>
    <name evidence="8" type="ORF">JF543_13045</name>
</gene>
<evidence type="ECO:0000256" key="1">
    <source>
        <dbReference type="ARBA" id="ARBA00004141"/>
    </source>
</evidence>
<keyword evidence="5 6" id="KW-0472">Membrane</keyword>
<feature type="transmembrane region" description="Helical" evidence="6">
    <location>
        <begin position="6"/>
        <end position="33"/>
    </location>
</feature>
<accession>A0A939DZJ4</accession>
<keyword evidence="3 6" id="KW-0812">Transmembrane</keyword>
<dbReference type="InterPro" id="IPR051790">
    <property type="entry name" value="Cytochrome_c-biogenesis_DsbD"/>
</dbReference>
<dbReference type="Pfam" id="PF02683">
    <property type="entry name" value="DsbD_TM"/>
    <property type="match status" value="1"/>
</dbReference>
<dbReference type="PANTHER" id="PTHR31272:SF4">
    <property type="entry name" value="CYTOCHROME C-TYPE BIOGENESIS PROTEIN HI_1454-RELATED"/>
    <property type="match status" value="1"/>
</dbReference>
<feature type="transmembrane region" description="Helical" evidence="6">
    <location>
        <begin position="251"/>
        <end position="269"/>
    </location>
</feature>
<reference evidence="8" key="1">
    <citation type="submission" date="2020-12" db="EMBL/GenBank/DDBJ databases">
        <title>PHA producing bacteria isolated from mangrove.</title>
        <authorList>
            <person name="Zheng W."/>
            <person name="Yu S."/>
            <person name="Huang Y."/>
        </authorList>
    </citation>
    <scope>NUCLEOTIDE SEQUENCE</scope>
    <source>
        <strain evidence="8">GN8-5</strain>
    </source>
</reference>
<evidence type="ECO:0000313" key="9">
    <source>
        <dbReference type="Proteomes" id="UP000664385"/>
    </source>
</evidence>
<dbReference type="PANTHER" id="PTHR31272">
    <property type="entry name" value="CYTOCHROME C-TYPE BIOGENESIS PROTEIN HI_1454-RELATED"/>
    <property type="match status" value="1"/>
</dbReference>
<evidence type="ECO:0000256" key="3">
    <source>
        <dbReference type="ARBA" id="ARBA00022692"/>
    </source>
</evidence>
<dbReference type="RefSeq" id="WP_206824686.1">
    <property type="nucleotide sequence ID" value="NZ_JAEMWU010000003.1"/>
</dbReference>
<feature type="transmembrane region" description="Helical" evidence="6">
    <location>
        <begin position="153"/>
        <end position="177"/>
    </location>
</feature>
<comment type="similarity">
    <text evidence="2">Belongs to the DsbD family.</text>
</comment>
<dbReference type="GO" id="GO:0017004">
    <property type="term" value="P:cytochrome complex assembly"/>
    <property type="evidence" value="ECO:0007669"/>
    <property type="project" value="InterPro"/>
</dbReference>
<dbReference type="GO" id="GO:0016020">
    <property type="term" value="C:membrane"/>
    <property type="evidence" value="ECO:0007669"/>
    <property type="project" value="UniProtKB-SubCell"/>
</dbReference>
<evidence type="ECO:0000256" key="6">
    <source>
        <dbReference type="SAM" id="Phobius"/>
    </source>
</evidence>
<protein>
    <submittedName>
        <fullName evidence="8">Cytochrome c biogenesis protein CcdA</fullName>
    </submittedName>
</protein>
<proteinExistence type="inferred from homology"/>
<feature type="transmembrane region" description="Helical" evidence="6">
    <location>
        <begin position="45"/>
        <end position="69"/>
    </location>
</feature>
<evidence type="ECO:0000259" key="7">
    <source>
        <dbReference type="Pfam" id="PF02683"/>
    </source>
</evidence>
<organism evidence="8 9">
    <name type="scientific">Microbacterium esteraromaticum</name>
    <dbReference type="NCBI Taxonomy" id="57043"/>
    <lineage>
        <taxon>Bacteria</taxon>
        <taxon>Bacillati</taxon>
        <taxon>Actinomycetota</taxon>
        <taxon>Actinomycetes</taxon>
        <taxon>Micrococcales</taxon>
        <taxon>Microbacteriaceae</taxon>
        <taxon>Microbacterium</taxon>
    </lineage>
</organism>
<dbReference type="Proteomes" id="UP000664385">
    <property type="component" value="Unassembled WGS sequence"/>
</dbReference>
<feature type="transmembrane region" description="Helical" evidence="6">
    <location>
        <begin position="75"/>
        <end position="96"/>
    </location>
</feature>